<dbReference type="InterPro" id="IPR038071">
    <property type="entry name" value="UROD/MetE-like_sf"/>
</dbReference>
<comment type="caution">
    <text evidence="1">The sequence shown here is derived from an EMBL/GenBank/DDBJ whole genome shotgun (WGS) entry which is preliminary data.</text>
</comment>
<dbReference type="Proteomes" id="UP000824998">
    <property type="component" value="Unassembled WGS sequence"/>
</dbReference>
<evidence type="ECO:0000313" key="1">
    <source>
        <dbReference type="EMBL" id="KAG9235455.1"/>
    </source>
</evidence>
<organism evidence="1 2">
    <name type="scientific">Amylocarpus encephaloides</name>
    <dbReference type="NCBI Taxonomy" id="45428"/>
    <lineage>
        <taxon>Eukaryota</taxon>
        <taxon>Fungi</taxon>
        <taxon>Dikarya</taxon>
        <taxon>Ascomycota</taxon>
        <taxon>Pezizomycotina</taxon>
        <taxon>Leotiomycetes</taxon>
        <taxon>Helotiales</taxon>
        <taxon>Helotiales incertae sedis</taxon>
        <taxon>Amylocarpus</taxon>
    </lineage>
</organism>
<dbReference type="EMBL" id="MU251431">
    <property type="protein sequence ID" value="KAG9235455.1"/>
    <property type="molecule type" value="Genomic_DNA"/>
</dbReference>
<dbReference type="Gene3D" id="3.20.20.210">
    <property type="match status" value="2"/>
</dbReference>
<dbReference type="PANTHER" id="PTHR43844">
    <property type="entry name" value="METHIONINE SYNTHASE"/>
    <property type="match status" value="1"/>
</dbReference>
<proteinExistence type="predicted"/>
<keyword evidence="2" id="KW-1185">Reference proteome</keyword>
<name>A0A9P8C6L8_9HELO</name>
<dbReference type="AlphaFoldDB" id="A0A9P8C6L8"/>
<gene>
    <name evidence="1" type="ORF">BJ875DRAFT_503997</name>
</gene>
<reference evidence="1" key="1">
    <citation type="journal article" date="2021" name="IMA Fungus">
        <title>Genomic characterization of three marine fungi, including Emericellopsis atlantica sp. nov. with signatures of a generalist lifestyle and marine biomass degradation.</title>
        <authorList>
            <person name="Hagestad O.C."/>
            <person name="Hou L."/>
            <person name="Andersen J.H."/>
            <person name="Hansen E.H."/>
            <person name="Altermark B."/>
            <person name="Li C."/>
            <person name="Kuhnert E."/>
            <person name="Cox R.J."/>
            <person name="Crous P.W."/>
            <person name="Spatafora J.W."/>
            <person name="Lail K."/>
            <person name="Amirebrahimi M."/>
            <person name="Lipzen A."/>
            <person name="Pangilinan J."/>
            <person name="Andreopoulos W."/>
            <person name="Hayes R.D."/>
            <person name="Ng V."/>
            <person name="Grigoriev I.V."/>
            <person name="Jackson S.A."/>
            <person name="Sutton T.D.S."/>
            <person name="Dobson A.D.W."/>
            <person name="Rama T."/>
        </authorList>
    </citation>
    <scope>NUCLEOTIDE SEQUENCE</scope>
    <source>
        <strain evidence="1">TRa018bII</strain>
    </source>
</reference>
<dbReference type="PANTHER" id="PTHR43844:SF2">
    <property type="entry name" value="SYNTHASE, VITAMIN-B12 INDEPENDENT, PUTATIVE (AFU_ORTHOLOGUE AFUA_3G12060)-RELATED"/>
    <property type="match status" value="1"/>
</dbReference>
<dbReference type="SUPFAM" id="SSF51726">
    <property type="entry name" value="UROD/MetE-like"/>
    <property type="match status" value="1"/>
</dbReference>
<protein>
    <submittedName>
        <fullName evidence="1">Uncharacterized protein</fullName>
    </submittedName>
</protein>
<accession>A0A9P8C6L8</accession>
<dbReference type="OrthoDB" id="7772923at2759"/>
<sequence length="271" mass="31177">MFWEPFFLGLDGFEKIQNPDDKISRQYVPDIGAFLEAGHKPRETFICTGKINHIGSTYVDPWNHLKNLLPKERQREAKLTLAAPNWYHLRCVSGRHTQRMFPRRVVLANRVTADFCSEKMLAAFQRDNEDASTLLDKYIKLYNDYLRNRPTDLHIDVHLGRGNFVGSRHFSKARARGFEPLKELPRKRTLITSKFSEMESIEELKMRVNQAAGLLAEGSGETKQETMNRLGVNPQCRFASHSDGNVVKKEDMMNKLKLVSTLANELCPDQP</sequence>
<evidence type="ECO:0000313" key="2">
    <source>
        <dbReference type="Proteomes" id="UP000824998"/>
    </source>
</evidence>